<dbReference type="InterPro" id="IPR029045">
    <property type="entry name" value="ClpP/crotonase-like_dom_sf"/>
</dbReference>
<dbReference type="InterPro" id="IPR001753">
    <property type="entry name" value="Enoyl-CoA_hydra/iso"/>
</dbReference>
<organism evidence="3 4">
    <name type="scientific">Bradyrhizobium erythrophlei</name>
    <dbReference type="NCBI Taxonomy" id="1437360"/>
    <lineage>
        <taxon>Bacteria</taxon>
        <taxon>Pseudomonadati</taxon>
        <taxon>Pseudomonadota</taxon>
        <taxon>Alphaproteobacteria</taxon>
        <taxon>Hyphomicrobiales</taxon>
        <taxon>Nitrobacteraceae</taxon>
        <taxon>Bradyrhizobium</taxon>
    </lineage>
</organism>
<proteinExistence type="inferred from homology"/>
<evidence type="ECO:0000313" key="3">
    <source>
        <dbReference type="EMBL" id="SHG91135.1"/>
    </source>
</evidence>
<sequence>MGSDSTTANTSNAATSNSPVLLERDGDVGVLTMSLAPHNLVGRELSTALISGLAHAVETGCRAIILRSNLRHFSAGADLSLFDNEGVSVEESLKPLGVLKAFDECPVPVVASVHGVAVGGGFELALACDMIIAASSAKFGLVEATLGLHPLMGGVQRVVERVGAARGKEIVMMGRRHDAATLERWNIINRVVPDAQLYELTLAFARELALGPTIAHGSTKRLVNIYLREGMVAADNAMSDVQKPIWKSRDLERGLRSYREKGAGLAKFAGN</sequence>
<protein>
    <submittedName>
        <fullName evidence="3">Enoyl-CoA hydratase/carnithine racemase</fullName>
    </submittedName>
</protein>
<dbReference type="SUPFAM" id="SSF52096">
    <property type="entry name" value="ClpP/crotonase"/>
    <property type="match status" value="1"/>
</dbReference>
<dbReference type="GO" id="GO:0003824">
    <property type="term" value="F:catalytic activity"/>
    <property type="evidence" value="ECO:0007669"/>
    <property type="project" value="InterPro"/>
</dbReference>
<dbReference type="Gene3D" id="3.90.226.10">
    <property type="entry name" value="2-enoyl-CoA Hydratase, Chain A, domain 1"/>
    <property type="match status" value="1"/>
</dbReference>
<dbReference type="Pfam" id="PF00378">
    <property type="entry name" value="ECH_1"/>
    <property type="match status" value="1"/>
</dbReference>
<name>A0A1M5NNW1_9BRAD</name>
<dbReference type="Proteomes" id="UP000190675">
    <property type="component" value="Chromosome I"/>
</dbReference>
<dbReference type="GO" id="GO:0006635">
    <property type="term" value="P:fatty acid beta-oxidation"/>
    <property type="evidence" value="ECO:0007669"/>
    <property type="project" value="TreeGrafter"/>
</dbReference>
<dbReference type="OrthoDB" id="7209855at2"/>
<dbReference type="CDD" id="cd06558">
    <property type="entry name" value="crotonase-like"/>
    <property type="match status" value="1"/>
</dbReference>
<dbReference type="InterPro" id="IPR018376">
    <property type="entry name" value="Enoyl-CoA_hyd/isom_CS"/>
</dbReference>
<comment type="similarity">
    <text evidence="1 2">Belongs to the enoyl-CoA hydratase/isomerase family.</text>
</comment>
<dbReference type="PROSITE" id="PS00166">
    <property type="entry name" value="ENOYL_COA_HYDRATASE"/>
    <property type="match status" value="1"/>
</dbReference>
<evidence type="ECO:0000256" key="1">
    <source>
        <dbReference type="ARBA" id="ARBA00005254"/>
    </source>
</evidence>
<reference evidence="3 4" key="1">
    <citation type="submission" date="2016-11" db="EMBL/GenBank/DDBJ databases">
        <authorList>
            <person name="Jaros S."/>
            <person name="Januszkiewicz K."/>
            <person name="Wedrychowicz H."/>
        </authorList>
    </citation>
    <scope>NUCLEOTIDE SEQUENCE [LARGE SCALE GENOMIC DNA]</scope>
    <source>
        <strain evidence="3 4">GAS242</strain>
    </source>
</reference>
<gene>
    <name evidence="3" type="ORF">SAMN05444169_4763</name>
</gene>
<accession>A0A1M5NNW1</accession>
<dbReference type="EMBL" id="LT670818">
    <property type="protein sequence ID" value="SHG91135.1"/>
    <property type="molecule type" value="Genomic_DNA"/>
</dbReference>
<evidence type="ECO:0000313" key="4">
    <source>
        <dbReference type="Proteomes" id="UP000190675"/>
    </source>
</evidence>
<dbReference type="PANTHER" id="PTHR11941">
    <property type="entry name" value="ENOYL-COA HYDRATASE-RELATED"/>
    <property type="match status" value="1"/>
</dbReference>
<evidence type="ECO:0000256" key="2">
    <source>
        <dbReference type="RuleBase" id="RU003707"/>
    </source>
</evidence>
<dbReference type="AlphaFoldDB" id="A0A1M5NNW1"/>
<dbReference type="PANTHER" id="PTHR11941:SF54">
    <property type="entry name" value="ENOYL-COA HYDRATASE, MITOCHONDRIAL"/>
    <property type="match status" value="1"/>
</dbReference>